<accession>A0A117QB07</accession>
<keyword evidence="3" id="KW-0378">Hydrolase</keyword>
<evidence type="ECO:0000256" key="1">
    <source>
        <dbReference type="ARBA" id="ARBA00038115"/>
    </source>
</evidence>
<comment type="similarity">
    <text evidence="1">Belongs to the AB hydrolase superfamily. FUS2 hydrolase family.</text>
</comment>
<reference evidence="3 4" key="1">
    <citation type="submission" date="2015-10" db="EMBL/GenBank/DDBJ databases">
        <title>Draft genome sequence of Streptomyces corchorusii DSM 40340, type strain for the species Streptomyces corchorusii.</title>
        <authorList>
            <person name="Ruckert C."/>
            <person name="Winkler A."/>
            <person name="Kalinowski J."/>
            <person name="Kampfer P."/>
            <person name="Glaeser S."/>
        </authorList>
    </citation>
    <scope>NUCLEOTIDE SEQUENCE [LARGE SCALE GENOMIC DNA]</scope>
    <source>
        <strain evidence="3 4">DSM 40340</strain>
    </source>
</reference>
<dbReference type="PANTHER" id="PTHR22946:SF12">
    <property type="entry name" value="CONIDIAL PIGMENT BIOSYNTHESIS PROTEIN AYG1 (AFU_ORTHOLOGUE AFUA_2G17550)"/>
    <property type="match status" value="1"/>
</dbReference>
<keyword evidence="4" id="KW-1185">Reference proteome</keyword>
<dbReference type="InterPro" id="IPR029058">
    <property type="entry name" value="AB_hydrolase_fold"/>
</dbReference>
<comment type="caution">
    <text evidence="3">The sequence shown here is derived from an EMBL/GenBank/DDBJ whole genome shotgun (WGS) entry which is preliminary data.</text>
</comment>
<dbReference type="InterPro" id="IPR050261">
    <property type="entry name" value="FrsA_esterase"/>
</dbReference>
<organism evidence="3 4">
    <name type="scientific">Streptomyces corchorusii</name>
    <name type="common">Streptomyces chibaensis</name>
    <dbReference type="NCBI Taxonomy" id="1903"/>
    <lineage>
        <taxon>Bacteria</taxon>
        <taxon>Bacillati</taxon>
        <taxon>Actinomycetota</taxon>
        <taxon>Actinomycetes</taxon>
        <taxon>Kitasatosporales</taxon>
        <taxon>Streptomycetaceae</taxon>
        <taxon>Streptomyces</taxon>
    </lineage>
</organism>
<dbReference type="Gene3D" id="3.40.50.1820">
    <property type="entry name" value="alpha/beta hydrolase"/>
    <property type="match status" value="1"/>
</dbReference>
<evidence type="ECO:0000313" key="3">
    <source>
        <dbReference type="EMBL" id="KUN18433.1"/>
    </source>
</evidence>
<evidence type="ECO:0000259" key="2">
    <source>
        <dbReference type="Pfam" id="PF00561"/>
    </source>
</evidence>
<sequence length="408" mass="44891">MRPVLFEDNPSFWFETLRSFGHIAYGGADFGEVLTTAQRIRGGDFDSWYDEWLATADRVAEVAREAEQAGHRVSAHDAWLRASNYYRSAEFFLHGNPADPRIEHAYQASVTAFRSAAALSDRPVTPVEIPFENTTLPGYFYEAPDDARGGPHPLVIMHNGFDGTAEECHFFGIPGLVERGYHVLAFDGPGQPGPMHREKLPFRPDWETVVGAAIDFALTREDVDPERIALIGLSMGGQLAPRAAAFEHRIKAVVAVDGVYDIAENFIRDIPGTTREQKAALLRAEHAPEVDAQLEQAITDSSVMRWALSHGSWVFGVDTPRQVLAAMLDYHLGDGIAEQIKAPALICDAAGDLFFTGQPERLHEHIADSTLLTFDDKLGANAHSHVGAQRLASARIADWLDDTLRPAA</sequence>
<dbReference type="PANTHER" id="PTHR22946">
    <property type="entry name" value="DIENELACTONE HYDROLASE DOMAIN-CONTAINING PROTEIN-RELATED"/>
    <property type="match status" value="1"/>
</dbReference>
<dbReference type="InterPro" id="IPR000073">
    <property type="entry name" value="AB_hydrolase_1"/>
</dbReference>
<evidence type="ECO:0000313" key="4">
    <source>
        <dbReference type="Proteomes" id="UP000053398"/>
    </source>
</evidence>
<dbReference type="RefSeq" id="WP_059265750.1">
    <property type="nucleotide sequence ID" value="NZ_KQ948366.1"/>
</dbReference>
<dbReference type="Gene3D" id="1.20.1440.110">
    <property type="entry name" value="acylaminoacyl peptidase"/>
    <property type="match status" value="1"/>
</dbReference>
<protein>
    <submittedName>
        <fullName evidence="3">Dipeptidyl aminopeptidase</fullName>
    </submittedName>
</protein>
<proteinExistence type="inferred from homology"/>
<name>A0A117QB07_STRCK</name>
<keyword evidence="3" id="KW-0031">Aminopeptidase</keyword>
<feature type="domain" description="AB hydrolase-1" evidence="2">
    <location>
        <begin position="153"/>
        <end position="293"/>
    </location>
</feature>
<dbReference type="GO" id="GO:0004177">
    <property type="term" value="F:aminopeptidase activity"/>
    <property type="evidence" value="ECO:0007669"/>
    <property type="project" value="UniProtKB-KW"/>
</dbReference>
<gene>
    <name evidence="3" type="ORF">AQJ11_33835</name>
</gene>
<dbReference type="EMBL" id="LMWP01000043">
    <property type="protein sequence ID" value="KUN18433.1"/>
    <property type="molecule type" value="Genomic_DNA"/>
</dbReference>
<dbReference type="SUPFAM" id="SSF53474">
    <property type="entry name" value="alpha/beta-Hydrolases"/>
    <property type="match status" value="1"/>
</dbReference>
<dbReference type="AlphaFoldDB" id="A0A117QB07"/>
<keyword evidence="3" id="KW-0645">Protease</keyword>
<dbReference type="Proteomes" id="UP000053398">
    <property type="component" value="Unassembled WGS sequence"/>
</dbReference>
<dbReference type="Pfam" id="PF00561">
    <property type="entry name" value="Abhydrolase_1"/>
    <property type="match status" value="1"/>
</dbReference>